<dbReference type="EMBL" id="CAJVQB010009760">
    <property type="protein sequence ID" value="CAG8733357.1"/>
    <property type="molecule type" value="Genomic_DNA"/>
</dbReference>
<organism evidence="1 2">
    <name type="scientific">Gigaspora margarita</name>
    <dbReference type="NCBI Taxonomy" id="4874"/>
    <lineage>
        <taxon>Eukaryota</taxon>
        <taxon>Fungi</taxon>
        <taxon>Fungi incertae sedis</taxon>
        <taxon>Mucoromycota</taxon>
        <taxon>Glomeromycotina</taxon>
        <taxon>Glomeromycetes</taxon>
        <taxon>Diversisporales</taxon>
        <taxon>Gigasporaceae</taxon>
        <taxon>Gigaspora</taxon>
    </lineage>
</organism>
<proteinExistence type="predicted"/>
<name>A0ABN7V5W6_GIGMA</name>
<gene>
    <name evidence="1" type="ORF">GMARGA_LOCUS14611</name>
</gene>
<evidence type="ECO:0000313" key="1">
    <source>
        <dbReference type="EMBL" id="CAG8733357.1"/>
    </source>
</evidence>
<sequence length="77" mass="9081">MPPRRNKGKSSGNTRCPGCGVHYKDINRHVRRKHNKTLSILKRQVAQRERSYQTRILRNQKLNAPKEDELIFDAEIQ</sequence>
<reference evidence="1 2" key="1">
    <citation type="submission" date="2021-06" db="EMBL/GenBank/DDBJ databases">
        <authorList>
            <person name="Kallberg Y."/>
            <person name="Tangrot J."/>
            <person name="Rosling A."/>
        </authorList>
    </citation>
    <scope>NUCLEOTIDE SEQUENCE [LARGE SCALE GENOMIC DNA]</scope>
    <source>
        <strain evidence="1 2">120-4 pot B 10/14</strain>
    </source>
</reference>
<protein>
    <submittedName>
        <fullName evidence="1">32865_t:CDS:1</fullName>
    </submittedName>
</protein>
<dbReference type="Proteomes" id="UP000789901">
    <property type="component" value="Unassembled WGS sequence"/>
</dbReference>
<accession>A0ABN7V5W6</accession>
<comment type="caution">
    <text evidence="1">The sequence shown here is derived from an EMBL/GenBank/DDBJ whole genome shotgun (WGS) entry which is preliminary data.</text>
</comment>
<keyword evidence="2" id="KW-1185">Reference proteome</keyword>
<evidence type="ECO:0000313" key="2">
    <source>
        <dbReference type="Proteomes" id="UP000789901"/>
    </source>
</evidence>